<evidence type="ECO:0000256" key="1">
    <source>
        <dbReference type="SAM" id="Phobius"/>
    </source>
</evidence>
<proteinExistence type="predicted"/>
<evidence type="ECO:0000313" key="2">
    <source>
        <dbReference type="EMBL" id="PKG23739.1"/>
    </source>
</evidence>
<dbReference type="NCBIfam" id="NF041644">
    <property type="entry name" value="CBO0543_fam"/>
    <property type="match status" value="1"/>
</dbReference>
<gene>
    <name evidence="2" type="ORF">CWS01_10385</name>
</gene>
<feature type="transmembrane region" description="Helical" evidence="1">
    <location>
        <begin position="9"/>
        <end position="26"/>
    </location>
</feature>
<sequence length="160" mass="18992">MKRNIFDKNFLRGVSLVAIILLPFLFKKNSLKYGLLAFLLNAITNGWMDQYLVYHKKLEYPIRFMPKLFKKNVAFDYLLYPTVSVFLNNITEKDGKRMTFVKVLGMILCIFGVEIWATKNTKLIKWKNGWKWYHSIIGLAIKSWLNIWVVKMIKSGFHYK</sequence>
<accession>A0A2N0Z2M8</accession>
<name>A0A2N0Z2M8_9BACI</name>
<dbReference type="InterPro" id="IPR048147">
    <property type="entry name" value="CBO0543-like"/>
</dbReference>
<feature type="transmembrane region" description="Helical" evidence="1">
    <location>
        <begin position="99"/>
        <end position="117"/>
    </location>
</feature>
<protein>
    <submittedName>
        <fullName evidence="2">Uncharacterized protein</fullName>
    </submittedName>
</protein>
<dbReference type="EMBL" id="PISE01000020">
    <property type="protein sequence ID" value="PKG23739.1"/>
    <property type="molecule type" value="Genomic_DNA"/>
</dbReference>
<dbReference type="AlphaFoldDB" id="A0A2N0Z2M8"/>
<keyword evidence="3" id="KW-1185">Reference proteome</keyword>
<evidence type="ECO:0000313" key="3">
    <source>
        <dbReference type="Proteomes" id="UP000233375"/>
    </source>
</evidence>
<dbReference type="RefSeq" id="WP_101177130.1">
    <property type="nucleotide sequence ID" value="NZ_PISE01000020.1"/>
</dbReference>
<dbReference type="Proteomes" id="UP000233375">
    <property type="component" value="Unassembled WGS sequence"/>
</dbReference>
<feature type="transmembrane region" description="Helical" evidence="1">
    <location>
        <begin position="132"/>
        <end position="150"/>
    </location>
</feature>
<dbReference type="OrthoDB" id="2622010at2"/>
<comment type="caution">
    <text evidence="2">The sequence shown here is derived from an EMBL/GenBank/DDBJ whole genome shotgun (WGS) entry which is preliminary data.</text>
</comment>
<keyword evidence="1" id="KW-0472">Membrane</keyword>
<keyword evidence="1" id="KW-1133">Transmembrane helix</keyword>
<organism evidence="2 3">
    <name type="scientific">Niallia nealsonii</name>
    <dbReference type="NCBI Taxonomy" id="115979"/>
    <lineage>
        <taxon>Bacteria</taxon>
        <taxon>Bacillati</taxon>
        <taxon>Bacillota</taxon>
        <taxon>Bacilli</taxon>
        <taxon>Bacillales</taxon>
        <taxon>Bacillaceae</taxon>
        <taxon>Niallia</taxon>
    </lineage>
</organism>
<keyword evidence="1" id="KW-0812">Transmembrane</keyword>
<reference evidence="2 3" key="1">
    <citation type="journal article" date="2003" name="Int. J. Syst. Evol. Microbiol.">
        <title>Bacillus nealsonii sp. nov., isolated from a spacecraft-assembly facility, whose spores are gamma-radiation resistant.</title>
        <authorList>
            <person name="Venkateswaran K."/>
            <person name="Kempf M."/>
            <person name="Chen F."/>
            <person name="Satomi M."/>
            <person name="Nicholson W."/>
            <person name="Kern R."/>
        </authorList>
    </citation>
    <scope>NUCLEOTIDE SEQUENCE [LARGE SCALE GENOMIC DNA]</scope>
    <source>
        <strain evidence="2 3">FO-92</strain>
    </source>
</reference>